<name>A0ABY5V1X7_9BACT</name>
<keyword evidence="4 7" id="KW-0949">S-adenosyl-L-methionine</keyword>
<dbReference type="HAMAP" id="MF_02060">
    <property type="entry name" value="tRNA_methyltr_TrmH"/>
    <property type="match status" value="1"/>
</dbReference>
<comment type="caution">
    <text evidence="7">Lacks conserved residue(s) required for the propagation of feature annotation.</text>
</comment>
<comment type="similarity">
    <text evidence="7">Belongs to the class IV-like SAM-binding methyltransferase superfamily. RNA methyltransferase TrmH family.</text>
</comment>
<dbReference type="InterPro" id="IPR033671">
    <property type="entry name" value="TrmH"/>
</dbReference>
<proteinExistence type="inferred from homology"/>
<accession>A0ABY5V1X7</accession>
<keyword evidence="2 7" id="KW-0489">Methyltransferase</keyword>
<keyword evidence="10" id="KW-1185">Reference proteome</keyword>
<dbReference type="Gene3D" id="3.40.1280.10">
    <property type="match status" value="1"/>
</dbReference>
<evidence type="ECO:0000256" key="7">
    <source>
        <dbReference type="HAMAP-Rule" id="MF_02060"/>
    </source>
</evidence>
<keyword evidence="6 7" id="KW-0694">RNA-binding</keyword>
<dbReference type="EC" id="2.1.1.34" evidence="7"/>
<comment type="catalytic activity">
    <reaction evidence="7">
        <text>guanosine(18) in tRNA + S-adenosyl-L-methionine = 2'-O-methylguanosine(18) in tRNA + S-adenosyl-L-homocysteine + H(+)</text>
        <dbReference type="Rhea" id="RHEA:20077"/>
        <dbReference type="Rhea" id="RHEA-COMP:10190"/>
        <dbReference type="Rhea" id="RHEA-COMP:10192"/>
        <dbReference type="ChEBI" id="CHEBI:15378"/>
        <dbReference type="ChEBI" id="CHEBI:57856"/>
        <dbReference type="ChEBI" id="CHEBI:59789"/>
        <dbReference type="ChEBI" id="CHEBI:74269"/>
        <dbReference type="ChEBI" id="CHEBI:74445"/>
        <dbReference type="EC" id="2.1.1.34"/>
    </reaction>
</comment>
<feature type="binding site" evidence="7">
    <location>
        <position position="172"/>
    </location>
    <ligand>
        <name>S-adenosyl-L-methionine</name>
        <dbReference type="ChEBI" id="CHEBI:59789"/>
    </ligand>
</feature>
<dbReference type="GO" id="GO:0008168">
    <property type="term" value="F:methyltransferase activity"/>
    <property type="evidence" value="ECO:0007669"/>
    <property type="project" value="UniProtKB-KW"/>
</dbReference>
<evidence type="ECO:0000256" key="3">
    <source>
        <dbReference type="ARBA" id="ARBA00022679"/>
    </source>
</evidence>
<dbReference type="SUPFAM" id="SSF75217">
    <property type="entry name" value="alpha/beta knot"/>
    <property type="match status" value="1"/>
</dbReference>
<evidence type="ECO:0000259" key="8">
    <source>
        <dbReference type="Pfam" id="PF00588"/>
    </source>
</evidence>
<evidence type="ECO:0000256" key="1">
    <source>
        <dbReference type="ARBA" id="ARBA00022555"/>
    </source>
</evidence>
<evidence type="ECO:0000256" key="2">
    <source>
        <dbReference type="ARBA" id="ARBA00022603"/>
    </source>
</evidence>
<dbReference type="GO" id="GO:0032259">
    <property type="term" value="P:methylation"/>
    <property type="evidence" value="ECO:0007669"/>
    <property type="project" value="UniProtKB-KW"/>
</dbReference>
<evidence type="ECO:0000256" key="6">
    <source>
        <dbReference type="ARBA" id="ARBA00022884"/>
    </source>
</evidence>
<dbReference type="PANTHER" id="PTHR43453:SF1">
    <property type="entry name" value="TRNA_RRNA METHYLTRANSFERASE SPOU TYPE DOMAIN-CONTAINING PROTEIN"/>
    <property type="match status" value="1"/>
</dbReference>
<comment type="function">
    <text evidence="7">Catalyzes the 2'-O methylation of guanosine at position 18 in tRNA.</text>
</comment>
<sequence>MTRNTENDDSRRTARMIEYLSGFMLPGREKVLRETLANRTRYMTICLENTYHPQNASALVRNCEAFGIQDIHTVETVCRFTPNANIVRGTDKWVDIRKHPDTPSLVGDLRARGYRIVATSPHAGDRTPETFDVEAGPFALFFGTEHAGISEEVVAAADEFVRIPMCGFVESLNVSASAAILLYLLSSRLRASGVPWRIPETERDEILLRWMRSTVRDSERILRRGGF</sequence>
<evidence type="ECO:0000313" key="9">
    <source>
        <dbReference type="EMBL" id="UWN58117.1"/>
    </source>
</evidence>
<dbReference type="CDD" id="cd18092">
    <property type="entry name" value="SpoU-like_TrmH"/>
    <property type="match status" value="1"/>
</dbReference>
<protein>
    <recommendedName>
        <fullName evidence="7">tRNA (guanosine(18)-2'-O)-methyltransferase</fullName>
        <ecNumber evidence="7">2.1.1.34</ecNumber>
    </recommendedName>
    <alternativeName>
        <fullName evidence="7">tRNA [Gm18] methyltransferase</fullName>
    </alternativeName>
</protein>
<evidence type="ECO:0000256" key="5">
    <source>
        <dbReference type="ARBA" id="ARBA00022694"/>
    </source>
</evidence>
<dbReference type="Proteomes" id="UP001059295">
    <property type="component" value="Chromosome"/>
</dbReference>
<dbReference type="GeneID" id="82891051"/>
<organism evidence="9 10">
    <name type="scientific">Alistipes ihumii AP11</name>
    <dbReference type="NCBI Taxonomy" id="1211813"/>
    <lineage>
        <taxon>Bacteria</taxon>
        <taxon>Pseudomonadati</taxon>
        <taxon>Bacteroidota</taxon>
        <taxon>Bacteroidia</taxon>
        <taxon>Bacteroidales</taxon>
        <taxon>Rikenellaceae</taxon>
        <taxon>Alistipes</taxon>
    </lineage>
</organism>
<gene>
    <name evidence="7" type="primary">trmH</name>
    <name evidence="9" type="ORF">NQ491_04915</name>
</gene>
<dbReference type="PANTHER" id="PTHR43453">
    <property type="entry name" value="RRNA METHYLASE-LIKE"/>
    <property type="match status" value="1"/>
</dbReference>
<dbReference type="RefSeq" id="WP_026089739.1">
    <property type="nucleotide sequence ID" value="NZ_CAPH01000017.1"/>
</dbReference>
<dbReference type="InterPro" id="IPR001537">
    <property type="entry name" value="SpoU_MeTrfase"/>
</dbReference>
<reference evidence="9" key="1">
    <citation type="journal article" date="2022" name="Cell">
        <title>Design, construction, and in vivo augmentation of a complex gut microbiome.</title>
        <authorList>
            <person name="Cheng A.G."/>
            <person name="Ho P.Y."/>
            <person name="Aranda-Diaz A."/>
            <person name="Jain S."/>
            <person name="Yu F.B."/>
            <person name="Meng X."/>
            <person name="Wang M."/>
            <person name="Iakiviak M."/>
            <person name="Nagashima K."/>
            <person name="Zhao A."/>
            <person name="Murugkar P."/>
            <person name="Patil A."/>
            <person name="Atabakhsh K."/>
            <person name="Weakley A."/>
            <person name="Yan J."/>
            <person name="Brumbaugh A.R."/>
            <person name="Higginbottom S."/>
            <person name="Dimas A."/>
            <person name="Shiver A.L."/>
            <person name="Deutschbauer A."/>
            <person name="Neff N."/>
            <person name="Sonnenburg J.L."/>
            <person name="Huang K.C."/>
            <person name="Fischbach M.A."/>
        </authorList>
    </citation>
    <scope>NUCLEOTIDE SEQUENCE</scope>
    <source>
        <strain evidence="9">AP11</strain>
    </source>
</reference>
<feature type="domain" description="tRNA/rRNA methyltransferase SpoU type" evidence="8">
    <location>
        <begin position="43"/>
        <end position="183"/>
    </location>
</feature>
<evidence type="ECO:0000313" key="10">
    <source>
        <dbReference type="Proteomes" id="UP001059295"/>
    </source>
</evidence>
<evidence type="ECO:0000256" key="4">
    <source>
        <dbReference type="ARBA" id="ARBA00022691"/>
    </source>
</evidence>
<feature type="binding site" evidence="7">
    <location>
        <position position="119"/>
    </location>
    <ligand>
        <name>S-adenosyl-L-methionine</name>
        <dbReference type="ChEBI" id="CHEBI:59789"/>
    </ligand>
</feature>
<feature type="binding site" evidence="7">
    <location>
        <position position="163"/>
    </location>
    <ligand>
        <name>S-adenosyl-L-methionine</name>
        <dbReference type="ChEBI" id="CHEBI:59789"/>
    </ligand>
</feature>
<keyword evidence="1 7" id="KW-0820">tRNA-binding</keyword>
<keyword evidence="5 7" id="KW-0819">tRNA processing</keyword>
<keyword evidence="3 7" id="KW-0808">Transferase</keyword>
<dbReference type="InterPro" id="IPR029028">
    <property type="entry name" value="Alpha/beta_knot_MTases"/>
</dbReference>
<dbReference type="EMBL" id="CP102294">
    <property type="protein sequence ID" value="UWN58117.1"/>
    <property type="molecule type" value="Genomic_DNA"/>
</dbReference>
<dbReference type="InterPro" id="IPR029026">
    <property type="entry name" value="tRNA_m1G_MTases_N"/>
</dbReference>
<dbReference type="Pfam" id="PF00588">
    <property type="entry name" value="SpoU_methylase"/>
    <property type="match status" value="1"/>
</dbReference>